<sequence length="543" mass="61388">MKLMIVEDEAKLRNSLVTHIPWEENGFEIIGTASNGIEALRLMETKMPDIAIVDIQMPDMDGLELARRVRDGGLGLKIIILSGLDNFEYAQRAMEYGVVQYLLKPAGKLEIMEAVRVAAGQLRRMLDEKHGREALLRKWEEHLPRLRELYWQNCLSGKYASWEIDRKGDEVQLDLRGSDQYALAVIDIDPLLEGEERFLQQDAPLLRFSVECIAGEYFHGMPCHLFPDAKGATVVVFAGSSGEPPDEFLLRIHLQLVKVLTNVKECLKVTASAGISGCAGSVQPVQRLYREATSALNERAALGPNIAIPFRERRDDEEEAGSTAERQTASRKELESALETGDFERAGAALDTWWEERMEHAGSAEEIREQLLVVCSLFVRTAHQHDWPLKQLAGDDYVYFHDLPRLAEKSQIRQWLGRIVRCFAGYAASCRKSGGHHTIKTVLALIESEIDKELNLYDVADRMYVNSSYLSRLFKQETGKTFSAYVLERKMEHAKSALLRGVKVYDAASMTGYGHVSYFTKVFRKYWGVSPGEIKHNFGTQRA</sequence>
<dbReference type="CDD" id="cd17536">
    <property type="entry name" value="REC_YesN-like"/>
    <property type="match status" value="1"/>
</dbReference>
<feature type="modified residue" description="4-aspartylphosphate" evidence="8">
    <location>
        <position position="54"/>
    </location>
</feature>
<evidence type="ECO:0000259" key="11">
    <source>
        <dbReference type="PROSITE" id="PS50110"/>
    </source>
</evidence>
<keyword evidence="2" id="KW-0963">Cytoplasm</keyword>
<dbReference type="GO" id="GO:0005737">
    <property type="term" value="C:cytoplasm"/>
    <property type="evidence" value="ECO:0007669"/>
    <property type="project" value="UniProtKB-SubCell"/>
</dbReference>
<name>A0A5C4SYU9_9BACL</name>
<evidence type="ECO:0000256" key="7">
    <source>
        <dbReference type="ARBA" id="ARBA00023163"/>
    </source>
</evidence>
<evidence type="ECO:0000256" key="1">
    <source>
        <dbReference type="ARBA" id="ARBA00004496"/>
    </source>
</evidence>
<dbReference type="PANTHER" id="PTHR42713">
    <property type="entry name" value="HISTIDINE KINASE-RELATED"/>
    <property type="match status" value="1"/>
</dbReference>
<evidence type="ECO:0000256" key="8">
    <source>
        <dbReference type="PROSITE-ProRule" id="PRU00169"/>
    </source>
</evidence>
<reference evidence="12 13" key="1">
    <citation type="submission" date="2019-05" db="EMBL/GenBank/DDBJ databases">
        <title>We sequenced the genome of Paenibacillus hemerocallicola KCTC 33185 for further insight into its adaptation and study the phylogeny of Paenibacillus.</title>
        <authorList>
            <person name="Narsing Rao M.P."/>
        </authorList>
    </citation>
    <scope>NUCLEOTIDE SEQUENCE [LARGE SCALE GENOMIC DNA]</scope>
    <source>
        <strain evidence="12 13">KCTC 33185</strain>
    </source>
</reference>
<dbReference type="Pfam" id="PF17853">
    <property type="entry name" value="GGDEF_2"/>
    <property type="match status" value="1"/>
</dbReference>
<feature type="region of interest" description="Disordered" evidence="9">
    <location>
        <begin position="307"/>
        <end position="336"/>
    </location>
</feature>
<dbReference type="PROSITE" id="PS00041">
    <property type="entry name" value="HTH_ARAC_FAMILY_1"/>
    <property type="match status" value="1"/>
</dbReference>
<dbReference type="SMART" id="SM00342">
    <property type="entry name" value="HTH_ARAC"/>
    <property type="match status" value="1"/>
</dbReference>
<dbReference type="GO" id="GO:0003700">
    <property type="term" value="F:DNA-binding transcription factor activity"/>
    <property type="evidence" value="ECO:0007669"/>
    <property type="project" value="InterPro"/>
</dbReference>
<proteinExistence type="predicted"/>
<dbReference type="InterPro" id="IPR018062">
    <property type="entry name" value="HTH_AraC-typ_CS"/>
</dbReference>
<evidence type="ECO:0000256" key="3">
    <source>
        <dbReference type="ARBA" id="ARBA00022553"/>
    </source>
</evidence>
<dbReference type="InterPro" id="IPR018060">
    <property type="entry name" value="HTH_AraC"/>
</dbReference>
<keyword evidence="13" id="KW-1185">Reference proteome</keyword>
<evidence type="ECO:0000256" key="9">
    <source>
        <dbReference type="SAM" id="MobiDB-lite"/>
    </source>
</evidence>
<dbReference type="EMBL" id="VDCQ01000069">
    <property type="protein sequence ID" value="TNJ61941.1"/>
    <property type="molecule type" value="Genomic_DNA"/>
</dbReference>
<accession>A0A5C4SYU9</accession>
<dbReference type="GO" id="GO:0043565">
    <property type="term" value="F:sequence-specific DNA binding"/>
    <property type="evidence" value="ECO:0007669"/>
    <property type="project" value="InterPro"/>
</dbReference>
<organism evidence="12 13">
    <name type="scientific">Paenibacillus hemerocallicola</name>
    <dbReference type="NCBI Taxonomy" id="1172614"/>
    <lineage>
        <taxon>Bacteria</taxon>
        <taxon>Bacillati</taxon>
        <taxon>Bacillota</taxon>
        <taxon>Bacilli</taxon>
        <taxon>Bacillales</taxon>
        <taxon>Paenibacillaceae</taxon>
        <taxon>Paenibacillus</taxon>
    </lineage>
</organism>
<keyword evidence="7" id="KW-0804">Transcription</keyword>
<dbReference type="Pfam" id="PF12833">
    <property type="entry name" value="HTH_18"/>
    <property type="match status" value="1"/>
</dbReference>
<keyword evidence="6" id="KW-0238">DNA-binding</keyword>
<dbReference type="InterPro" id="IPR001789">
    <property type="entry name" value="Sig_transdc_resp-reg_receiver"/>
</dbReference>
<evidence type="ECO:0000256" key="6">
    <source>
        <dbReference type="ARBA" id="ARBA00023125"/>
    </source>
</evidence>
<dbReference type="PROSITE" id="PS01124">
    <property type="entry name" value="HTH_ARAC_FAMILY_2"/>
    <property type="match status" value="1"/>
</dbReference>
<dbReference type="Gene3D" id="3.40.50.2300">
    <property type="match status" value="1"/>
</dbReference>
<dbReference type="SMART" id="SM00448">
    <property type="entry name" value="REC"/>
    <property type="match status" value="1"/>
</dbReference>
<dbReference type="Gene3D" id="1.10.10.60">
    <property type="entry name" value="Homeodomain-like"/>
    <property type="match status" value="2"/>
</dbReference>
<dbReference type="SUPFAM" id="SSF52172">
    <property type="entry name" value="CheY-like"/>
    <property type="match status" value="1"/>
</dbReference>
<evidence type="ECO:0000256" key="4">
    <source>
        <dbReference type="ARBA" id="ARBA00023012"/>
    </source>
</evidence>
<dbReference type="GO" id="GO:0000160">
    <property type="term" value="P:phosphorelay signal transduction system"/>
    <property type="evidence" value="ECO:0007669"/>
    <property type="project" value="UniProtKB-KW"/>
</dbReference>
<protein>
    <submittedName>
        <fullName evidence="12">Response regulator</fullName>
    </submittedName>
</protein>
<evidence type="ECO:0000256" key="5">
    <source>
        <dbReference type="ARBA" id="ARBA00023015"/>
    </source>
</evidence>
<evidence type="ECO:0000313" key="13">
    <source>
        <dbReference type="Proteomes" id="UP000307943"/>
    </source>
</evidence>
<dbReference type="PANTHER" id="PTHR42713:SF3">
    <property type="entry name" value="TRANSCRIPTIONAL REGULATORY PROTEIN HPTR"/>
    <property type="match status" value="1"/>
</dbReference>
<gene>
    <name evidence="12" type="ORF">FE784_33325</name>
</gene>
<dbReference type="OrthoDB" id="2508795at2"/>
<dbReference type="SUPFAM" id="SSF46689">
    <property type="entry name" value="Homeodomain-like"/>
    <property type="match status" value="2"/>
</dbReference>
<evidence type="ECO:0000259" key="10">
    <source>
        <dbReference type="PROSITE" id="PS01124"/>
    </source>
</evidence>
<keyword evidence="4" id="KW-0902">Two-component regulatory system</keyword>
<dbReference type="RefSeq" id="WP_139606575.1">
    <property type="nucleotide sequence ID" value="NZ_VDCQ01000069.1"/>
</dbReference>
<dbReference type="AlphaFoldDB" id="A0A5C4SYU9"/>
<dbReference type="InterPro" id="IPR009057">
    <property type="entry name" value="Homeodomain-like_sf"/>
</dbReference>
<dbReference type="Proteomes" id="UP000307943">
    <property type="component" value="Unassembled WGS sequence"/>
</dbReference>
<feature type="domain" description="HTH araC/xylS-type" evidence="10">
    <location>
        <begin position="440"/>
        <end position="537"/>
    </location>
</feature>
<feature type="domain" description="Response regulatory" evidence="11">
    <location>
        <begin position="2"/>
        <end position="119"/>
    </location>
</feature>
<dbReference type="InterPro" id="IPR051552">
    <property type="entry name" value="HptR"/>
</dbReference>
<dbReference type="InterPro" id="IPR011006">
    <property type="entry name" value="CheY-like_superfamily"/>
</dbReference>
<comment type="caution">
    <text evidence="12">The sequence shown here is derived from an EMBL/GenBank/DDBJ whole genome shotgun (WGS) entry which is preliminary data.</text>
</comment>
<keyword evidence="3 8" id="KW-0597">Phosphoprotein</keyword>
<dbReference type="InterPro" id="IPR041522">
    <property type="entry name" value="CdaR_GGDEF"/>
</dbReference>
<evidence type="ECO:0000313" key="12">
    <source>
        <dbReference type="EMBL" id="TNJ61941.1"/>
    </source>
</evidence>
<comment type="subcellular location">
    <subcellularLocation>
        <location evidence="1">Cytoplasm</location>
    </subcellularLocation>
</comment>
<evidence type="ECO:0000256" key="2">
    <source>
        <dbReference type="ARBA" id="ARBA00022490"/>
    </source>
</evidence>
<dbReference type="Pfam" id="PF00072">
    <property type="entry name" value="Response_reg"/>
    <property type="match status" value="1"/>
</dbReference>
<dbReference type="PROSITE" id="PS50110">
    <property type="entry name" value="RESPONSE_REGULATORY"/>
    <property type="match status" value="1"/>
</dbReference>
<keyword evidence="5" id="KW-0805">Transcription regulation</keyword>